<sequence>LDRRNDPGRLFPNLFATISRKTVPVENPIENALIAQDEIGGYDWSYQTEEEHPTNYELMALTSLESSSSLDYENLDKAEKEKDELKRTSKKYQNSSKSLNTLLESQNKENVKSRSDKEYHAVPSPYTRNYIPPKPDLMFIDEQVKSESVDVVSNILSSVVKTVESKVKFVDVKNKCVYSTVETKPVRKNNFSPLIIEDWNSDVVKTDREKVNNVETPKQHKHYPRGNQRN</sequence>
<dbReference type="EMBL" id="BKCJ010489741">
    <property type="protein sequence ID" value="GFA79719.1"/>
    <property type="molecule type" value="Genomic_DNA"/>
</dbReference>
<accession>A0A699K7V0</accession>
<evidence type="ECO:0000256" key="1">
    <source>
        <dbReference type="SAM" id="MobiDB-lite"/>
    </source>
</evidence>
<feature type="region of interest" description="Disordered" evidence="1">
    <location>
        <begin position="208"/>
        <end position="230"/>
    </location>
</feature>
<dbReference type="AlphaFoldDB" id="A0A699K7V0"/>
<comment type="caution">
    <text evidence="2">The sequence shown here is derived from an EMBL/GenBank/DDBJ whole genome shotgun (WGS) entry which is preliminary data.</text>
</comment>
<protein>
    <submittedName>
        <fullName evidence="2">Uncharacterized protein</fullName>
    </submittedName>
</protein>
<name>A0A699K7V0_TANCI</name>
<feature type="region of interest" description="Disordered" evidence="1">
    <location>
        <begin position="81"/>
        <end position="127"/>
    </location>
</feature>
<proteinExistence type="predicted"/>
<feature type="compositionally biased region" description="Polar residues" evidence="1">
    <location>
        <begin position="91"/>
        <end position="105"/>
    </location>
</feature>
<gene>
    <name evidence="2" type="ORF">Tci_651691</name>
</gene>
<feature type="non-terminal residue" evidence="2">
    <location>
        <position position="1"/>
    </location>
</feature>
<organism evidence="2">
    <name type="scientific">Tanacetum cinerariifolium</name>
    <name type="common">Dalmatian daisy</name>
    <name type="synonym">Chrysanthemum cinerariifolium</name>
    <dbReference type="NCBI Taxonomy" id="118510"/>
    <lineage>
        <taxon>Eukaryota</taxon>
        <taxon>Viridiplantae</taxon>
        <taxon>Streptophyta</taxon>
        <taxon>Embryophyta</taxon>
        <taxon>Tracheophyta</taxon>
        <taxon>Spermatophyta</taxon>
        <taxon>Magnoliopsida</taxon>
        <taxon>eudicotyledons</taxon>
        <taxon>Gunneridae</taxon>
        <taxon>Pentapetalae</taxon>
        <taxon>asterids</taxon>
        <taxon>campanulids</taxon>
        <taxon>Asterales</taxon>
        <taxon>Asteraceae</taxon>
        <taxon>Asteroideae</taxon>
        <taxon>Anthemideae</taxon>
        <taxon>Anthemidinae</taxon>
        <taxon>Tanacetum</taxon>
    </lineage>
</organism>
<reference evidence="2" key="1">
    <citation type="journal article" date="2019" name="Sci. Rep.">
        <title>Draft genome of Tanacetum cinerariifolium, the natural source of mosquito coil.</title>
        <authorList>
            <person name="Yamashiro T."/>
            <person name="Shiraishi A."/>
            <person name="Satake H."/>
            <person name="Nakayama K."/>
        </authorList>
    </citation>
    <scope>NUCLEOTIDE SEQUENCE</scope>
</reference>
<feature type="compositionally biased region" description="Basic and acidic residues" evidence="1">
    <location>
        <begin position="106"/>
        <end position="120"/>
    </location>
</feature>
<evidence type="ECO:0000313" key="2">
    <source>
        <dbReference type="EMBL" id="GFA79719.1"/>
    </source>
</evidence>